<accession>A0A412Z2W6</accession>
<sequence>MKRIVAVLTLSTIFILSGCNNQTQDLPEVSKAHVRVTSTVATVTRPEETESESIPETTEKVIEQREGTTFRNTIWGDTKDEVKKYEKDVSLNDLSDSTLCGETEVNGYSNTDIFYHFDNDGKLYEGVYGFNLNYTAGGKYIETYKNIKTTMTKLYGNPTTDGTATYKSQDLIESFGPVYALENGWMGYRTEWEMENNKISMVMASQNDNIMLGIQYIDPNYEPDINDSGL</sequence>
<protein>
    <submittedName>
        <fullName evidence="1">Uncharacterized protein</fullName>
    </submittedName>
</protein>
<proteinExistence type="predicted"/>
<dbReference type="PROSITE" id="PS51257">
    <property type="entry name" value="PROKAR_LIPOPROTEIN"/>
    <property type="match status" value="1"/>
</dbReference>
<evidence type="ECO:0000313" key="1">
    <source>
        <dbReference type="EMBL" id="RGV74337.1"/>
    </source>
</evidence>
<dbReference type="RefSeq" id="WP_118018994.1">
    <property type="nucleotide sequence ID" value="NZ_QRTI01000012.1"/>
</dbReference>
<dbReference type="AlphaFoldDB" id="A0A412Z2W6"/>
<reference evidence="1 2" key="1">
    <citation type="submission" date="2018-08" db="EMBL/GenBank/DDBJ databases">
        <title>A genome reference for cultivated species of the human gut microbiota.</title>
        <authorList>
            <person name="Zou Y."/>
            <person name="Xue W."/>
            <person name="Luo G."/>
        </authorList>
    </citation>
    <scope>NUCLEOTIDE SEQUENCE [LARGE SCALE GENOMIC DNA]</scope>
    <source>
        <strain evidence="1 2">AF14-18</strain>
    </source>
</reference>
<organism evidence="1 2">
    <name type="scientific">Enterocloster bolteae</name>
    <dbReference type="NCBI Taxonomy" id="208479"/>
    <lineage>
        <taxon>Bacteria</taxon>
        <taxon>Bacillati</taxon>
        <taxon>Bacillota</taxon>
        <taxon>Clostridia</taxon>
        <taxon>Lachnospirales</taxon>
        <taxon>Lachnospiraceae</taxon>
        <taxon>Enterocloster</taxon>
    </lineage>
</organism>
<comment type="caution">
    <text evidence="1">The sequence shown here is derived from an EMBL/GenBank/DDBJ whole genome shotgun (WGS) entry which is preliminary data.</text>
</comment>
<evidence type="ECO:0000313" key="2">
    <source>
        <dbReference type="Proteomes" id="UP000284543"/>
    </source>
</evidence>
<name>A0A412Z2W6_9FIRM</name>
<dbReference type="EMBL" id="QRZM01000007">
    <property type="protein sequence ID" value="RGV74337.1"/>
    <property type="molecule type" value="Genomic_DNA"/>
</dbReference>
<dbReference type="Proteomes" id="UP000284543">
    <property type="component" value="Unassembled WGS sequence"/>
</dbReference>
<gene>
    <name evidence="1" type="ORF">DWW02_16860</name>
</gene>